<evidence type="ECO:0008006" key="3">
    <source>
        <dbReference type="Google" id="ProtNLM"/>
    </source>
</evidence>
<gene>
    <name evidence="1" type="ORF">ETD86_28690</name>
</gene>
<dbReference type="RefSeq" id="WP_138669273.1">
    <property type="nucleotide sequence ID" value="NZ_VCKY01000109.1"/>
</dbReference>
<dbReference type="AlphaFoldDB" id="A0A5S4FAK3"/>
<dbReference type="EMBL" id="VCKY01000109">
    <property type="protein sequence ID" value="TMR14398.1"/>
    <property type="molecule type" value="Genomic_DNA"/>
</dbReference>
<comment type="caution">
    <text evidence="1">The sequence shown here is derived from an EMBL/GenBank/DDBJ whole genome shotgun (WGS) entry which is preliminary data.</text>
</comment>
<reference evidence="1 2" key="1">
    <citation type="submission" date="2019-05" db="EMBL/GenBank/DDBJ databases">
        <title>Draft genome sequence of Nonomuraea turkmeniaca DSM 43926.</title>
        <authorList>
            <person name="Saricaoglu S."/>
            <person name="Isik K."/>
        </authorList>
    </citation>
    <scope>NUCLEOTIDE SEQUENCE [LARGE SCALE GENOMIC DNA]</scope>
    <source>
        <strain evidence="1 2">DSM 43926</strain>
    </source>
</reference>
<accession>A0A5S4FAK3</accession>
<dbReference type="Gene3D" id="1.10.287.1060">
    <property type="entry name" value="ESAT-6-like"/>
    <property type="match status" value="1"/>
</dbReference>
<keyword evidence="2" id="KW-1185">Reference proteome</keyword>
<evidence type="ECO:0000313" key="2">
    <source>
        <dbReference type="Proteomes" id="UP000309128"/>
    </source>
</evidence>
<sequence>MRLWDGTEIAKSIVDQGISQWSTMAEALEQESSRLITQVEDALAAAPWGGGAEGRAFLTAHFRGDGPNRMLTQCADLTKEITDAGTRVRQSVDNTLQTDADIKQNLAAGLTILI</sequence>
<dbReference type="Proteomes" id="UP000309128">
    <property type="component" value="Unassembled WGS sequence"/>
</dbReference>
<name>A0A5S4FAK3_9ACTN</name>
<proteinExistence type="predicted"/>
<evidence type="ECO:0000313" key="1">
    <source>
        <dbReference type="EMBL" id="TMR14398.1"/>
    </source>
</evidence>
<dbReference type="OrthoDB" id="3535012at2"/>
<organism evidence="1 2">
    <name type="scientific">Nonomuraea turkmeniaca</name>
    <dbReference type="NCBI Taxonomy" id="103838"/>
    <lineage>
        <taxon>Bacteria</taxon>
        <taxon>Bacillati</taxon>
        <taxon>Actinomycetota</taxon>
        <taxon>Actinomycetes</taxon>
        <taxon>Streptosporangiales</taxon>
        <taxon>Streptosporangiaceae</taxon>
        <taxon>Nonomuraea</taxon>
    </lineage>
</organism>
<protein>
    <recommendedName>
        <fullName evidence="3">WXG100 family type VII secretion target</fullName>
    </recommendedName>
</protein>